<dbReference type="EMBL" id="LSRX01000302">
    <property type="protein sequence ID" value="OLQ01184.1"/>
    <property type="molecule type" value="Genomic_DNA"/>
</dbReference>
<dbReference type="SMART" id="SM00343">
    <property type="entry name" value="ZnF_C2HC"/>
    <property type="match status" value="1"/>
</dbReference>
<keyword evidence="1" id="KW-0863">Zinc-finger</keyword>
<organism evidence="4 5">
    <name type="scientific">Symbiodinium microadriaticum</name>
    <name type="common">Dinoflagellate</name>
    <name type="synonym">Zooxanthella microadriatica</name>
    <dbReference type="NCBI Taxonomy" id="2951"/>
    <lineage>
        <taxon>Eukaryota</taxon>
        <taxon>Sar</taxon>
        <taxon>Alveolata</taxon>
        <taxon>Dinophyceae</taxon>
        <taxon>Suessiales</taxon>
        <taxon>Symbiodiniaceae</taxon>
        <taxon>Symbiodinium</taxon>
    </lineage>
</organism>
<proteinExistence type="predicted"/>
<feature type="region of interest" description="Disordered" evidence="2">
    <location>
        <begin position="1109"/>
        <end position="1150"/>
    </location>
</feature>
<dbReference type="InterPro" id="IPR036875">
    <property type="entry name" value="Znf_CCHC_sf"/>
</dbReference>
<evidence type="ECO:0000256" key="1">
    <source>
        <dbReference type="PROSITE-ProRule" id="PRU00047"/>
    </source>
</evidence>
<reference evidence="4 5" key="1">
    <citation type="submission" date="2016-02" db="EMBL/GenBank/DDBJ databases">
        <title>Genome analysis of coral dinoflagellate symbionts highlights evolutionary adaptations to a symbiotic lifestyle.</title>
        <authorList>
            <person name="Aranda M."/>
            <person name="Li Y."/>
            <person name="Liew Y.J."/>
            <person name="Baumgarten S."/>
            <person name="Simakov O."/>
            <person name="Wilson M."/>
            <person name="Piel J."/>
            <person name="Ashoor H."/>
            <person name="Bougouffa S."/>
            <person name="Bajic V.B."/>
            <person name="Ryu T."/>
            <person name="Ravasi T."/>
            <person name="Bayer T."/>
            <person name="Micklem G."/>
            <person name="Kim H."/>
            <person name="Bhak J."/>
            <person name="Lajeunesse T.C."/>
            <person name="Voolstra C.R."/>
        </authorList>
    </citation>
    <scope>NUCLEOTIDE SEQUENCE [LARGE SCALE GENOMIC DNA]</scope>
    <source>
        <strain evidence="4 5">CCMP2467</strain>
    </source>
</reference>
<keyword evidence="1" id="KW-0479">Metal-binding</keyword>
<dbReference type="SUPFAM" id="SSF53098">
    <property type="entry name" value="Ribonuclease H-like"/>
    <property type="match status" value="1"/>
</dbReference>
<protein>
    <submittedName>
        <fullName evidence="4">Copia protein</fullName>
    </submittedName>
</protein>
<keyword evidence="5" id="KW-1185">Reference proteome</keyword>
<dbReference type="Proteomes" id="UP000186817">
    <property type="component" value="Unassembled WGS sequence"/>
</dbReference>
<gene>
    <name evidence="4" type="primary">GIP</name>
    <name evidence="4" type="ORF">AK812_SmicGene16096</name>
</gene>
<feature type="compositionally biased region" description="Polar residues" evidence="2">
    <location>
        <begin position="1831"/>
        <end position="1840"/>
    </location>
</feature>
<dbReference type="GO" id="GO:0008270">
    <property type="term" value="F:zinc ion binding"/>
    <property type="evidence" value="ECO:0007669"/>
    <property type="project" value="UniProtKB-KW"/>
</dbReference>
<dbReference type="PROSITE" id="PS50158">
    <property type="entry name" value="ZF_CCHC"/>
    <property type="match status" value="1"/>
</dbReference>
<evidence type="ECO:0000259" key="3">
    <source>
        <dbReference type="PROSITE" id="PS50158"/>
    </source>
</evidence>
<feature type="region of interest" description="Disordered" evidence="2">
    <location>
        <begin position="1183"/>
        <end position="1232"/>
    </location>
</feature>
<dbReference type="Gene3D" id="4.10.60.10">
    <property type="entry name" value="Zinc finger, CCHC-type"/>
    <property type="match status" value="1"/>
</dbReference>
<feature type="compositionally biased region" description="Pro residues" evidence="2">
    <location>
        <begin position="1981"/>
        <end position="1992"/>
    </location>
</feature>
<dbReference type="SUPFAM" id="SSF57756">
    <property type="entry name" value="Retrovirus zinc finger-like domains"/>
    <property type="match status" value="1"/>
</dbReference>
<evidence type="ECO:0000313" key="5">
    <source>
        <dbReference type="Proteomes" id="UP000186817"/>
    </source>
</evidence>
<feature type="compositionally biased region" description="Low complexity" evidence="2">
    <location>
        <begin position="1183"/>
        <end position="1194"/>
    </location>
</feature>
<feature type="region of interest" description="Disordered" evidence="2">
    <location>
        <begin position="1912"/>
        <end position="1951"/>
    </location>
</feature>
<feature type="region of interest" description="Disordered" evidence="2">
    <location>
        <begin position="1968"/>
        <end position="1994"/>
    </location>
</feature>
<dbReference type="Gene3D" id="2.40.70.10">
    <property type="entry name" value="Acid Proteases"/>
    <property type="match status" value="1"/>
</dbReference>
<dbReference type="InterPro" id="IPR013103">
    <property type="entry name" value="RVT_2"/>
</dbReference>
<feature type="compositionally biased region" description="Polar residues" evidence="2">
    <location>
        <begin position="1912"/>
        <end position="1926"/>
    </location>
</feature>
<dbReference type="GO" id="GO:0003676">
    <property type="term" value="F:nucleic acid binding"/>
    <property type="evidence" value="ECO:0007669"/>
    <property type="project" value="InterPro"/>
</dbReference>
<dbReference type="Pfam" id="PF00098">
    <property type="entry name" value="zf-CCHC"/>
    <property type="match status" value="1"/>
</dbReference>
<dbReference type="InterPro" id="IPR001878">
    <property type="entry name" value="Znf_CCHC"/>
</dbReference>
<comment type="caution">
    <text evidence="4">The sequence shown here is derived from an EMBL/GenBank/DDBJ whole genome shotgun (WGS) entry which is preliminary data.</text>
</comment>
<dbReference type="Pfam" id="PF07727">
    <property type="entry name" value="RVT_2"/>
    <property type="match status" value="1"/>
</dbReference>
<feature type="region of interest" description="Disordered" evidence="2">
    <location>
        <begin position="474"/>
        <end position="509"/>
    </location>
</feature>
<evidence type="ECO:0000256" key="2">
    <source>
        <dbReference type="SAM" id="MobiDB-lite"/>
    </source>
</evidence>
<sequence>MTDGGGMNSMKYFSGDGDTDHKEYQRWKTWAMNKMLLMDKLPKAARGSFVWTPLQGRALEVVEHLKPEEYQKESGEDVLFKLLDQRWPIKDKAEEIGEHVSEVFMLKSKVSFPEEARGWILLNCSGMNEDPGKAMRSCYPEFVVPKKRSAAAHYLEHGYQDWWNEYEAEAPEPEADPAFDDVELFLAEHDTSGYGPEPEEAYQEHEVAEVLAASWKDRRAELNKLQKARKFHQAGDVKRQFRVEVEELKKRTQCRRCGKTGHWARECRSNVPNATASTGAAMSSSGASLVQVQDFVCSVQALPLMVVEARDFLKKQGMLEQLRAKRQQDSDILLVSSPGYAILDSGCGRSVIGTETLQHFRVLWDKAKVPAPRIIREHNSFRFGNGEQEVTDQVIEMPIQLAGRRGVVRAAIIKGKAPLLMSRPALKMLGATMDFATDKLKIFDDGTTIDMMVNEAGQYMISVADFELTMNAPMTEPPLSVDTERPEPSPASDVSNPGVAVGSKADVSESAEVVPGTPHAIAEVVPMPPQPLMPDSTKQWNAKQWRQFRAAARDANRSVQSSEGDQKAKGHVDVVEVFSPPGFAKVAAAKGLSCISADLITGWDFRKPAHRDAMKLLIKDVQPTLLVLSEPCSWQGGWYHLNKARMDPDEVRVKQSLMKLFTNFCLDLAQIQIASRRRLLLEHSRGSAMWRLPRLQSVMSKCQTIEADMCCFGAQSRRELRFLVSHADMRSLEKVCPGNQRCMHRCQGNTVEPNGPEHRIGRYPVGFLRAVLRAVKEFPRTSVLLVQTGSDQECLVAARVAELNLQPEGRMKETLLRLHANLGHPPNAALCRVLKHGGATAAAQELAKTLECDVCKAQKRPETPPPAQTERSTRFNAKVGLDIKYLPGWRPNMKIPALNILDFASSFQLMIPLPHRETSQLLRSTFMERWASWAGTPEEIVIDPAQANLSDAFTAPLESAGARVSITAADAHWQLGKAVVQLQDSKALRLSLAGVIQWGGRWYGPATVLGYVGRNVVLVHKKQVMRCAPEQVRPPTSEEKALAETPHLELLGIKGMIERGELQSRQYVDVVPEGNPPAEVAQQDELRAPAPAAAPPLSAPAAFRQEHTADAPPAEDDPMPSAPEPAPRVSEDTATGAAYGPVRHRVSQKSSPLLFRPQELLPDDFSEMMKEVVPQLVSQAVQSMDSASASSQDSRGVKRDASPQPVDNAGSKRPAVRSEDQDMPSVPSGDEDLSVQWSDVLLTEAQHSCCSVEALVAAHVNKRAAKEVPATGNPLDLQPLVDEAKLVEWNTVTGRHATRLVLGREAQEVRRTMGDRIMGSRFVCTWKQEEDAPRRMKARWCLQGHLDPDLHAKATSGDLQSPTLSQIGRSLLFQVIASSKWDLRLGDIKGAFLASGELPAKYRPLYARLPPGGIPGVPSDALIEVIGHVYGLNDAPAAWHRTLDRALIESGFERSRLDSCLYYLRDGGRLVGIYGVHVDDCATGGEGERYEAALSLLKSRFEFRKWRLGDGDFCGSRYRQCPQTHEITASQESFVDKVRPLRLSRRRAQERESPLTSEEVRCLRAINGSLNWLSSQSRPDLATQVSFSQQSFPTPLVADALAANNAVRRARQHRDLTLTYKAIPLSRLTVICHSDAAYANGRDGATQAGYMISFTSSDMDSGAAAPWSPAFWKSYRLPRVVNSTLSAEAQAMTTATGMSEWSLLLLSEILDGPCFLQSMWQQAAKRRSMIVTDCKSLFDHLQSRSSPTLDDKRTALDIAILRESLQKTSASLRWVPTNRMLADALTKEAADALDMLRACLKEGQYQISEEETILHWRSQNLRDMSRGNGKSAKSSKTSTVPSERCPELAWIAHGIHGDERRQCVKILAKSIMSGDYGDVIAEATAEFRNTRRVLQLENKWDIAQEFFAINQGQRGHSSSTAVSSGAMTDGPKRLRDDDEDDEVDKTKVSEDSDNDKWLHLSDLESIPGSDIFDSPNGLPSAGPPKGPPPPPEHMAYTAETNRLYPFPPGVTSMDMWSETVIEFGKFKDTNKTYNDLAQDNGATAIGYMRWVISRHSSLQGSSRCRTYDSRHYALPPLPQLLVDDQLAVKVWNYRDRSLL</sequence>
<dbReference type="InterPro" id="IPR021109">
    <property type="entry name" value="Peptidase_aspartic_dom_sf"/>
</dbReference>
<accession>A0A1Q9E168</accession>
<keyword evidence="1" id="KW-0862">Zinc</keyword>
<name>A0A1Q9E168_SYMMI</name>
<feature type="region of interest" description="Disordered" evidence="2">
    <location>
        <begin position="1818"/>
        <end position="1840"/>
    </location>
</feature>
<dbReference type="OrthoDB" id="444035at2759"/>
<evidence type="ECO:0000313" key="4">
    <source>
        <dbReference type="EMBL" id="OLQ01184.1"/>
    </source>
</evidence>
<feature type="domain" description="CCHC-type" evidence="3">
    <location>
        <begin position="254"/>
        <end position="269"/>
    </location>
</feature>
<dbReference type="InterPro" id="IPR012337">
    <property type="entry name" value="RNaseH-like_sf"/>
</dbReference>